<dbReference type="OrthoDB" id="7188685at2"/>
<keyword evidence="2" id="KW-0732">Signal</keyword>
<name>A0A4V3RYD3_9PROT</name>
<evidence type="ECO:0000313" key="3">
    <source>
        <dbReference type="EMBL" id="TGY89819.1"/>
    </source>
</evidence>
<accession>A0A4V3RYD3</accession>
<dbReference type="AlphaFoldDB" id="A0A4V3RYD3"/>
<gene>
    <name evidence="3" type="ORF">E5163_01375</name>
</gene>
<proteinExistence type="predicted"/>
<feature type="signal peptide" evidence="2">
    <location>
        <begin position="1"/>
        <end position="22"/>
    </location>
</feature>
<evidence type="ECO:0000256" key="2">
    <source>
        <dbReference type="SAM" id="SignalP"/>
    </source>
</evidence>
<comment type="caution">
    <text evidence="3">The sequence shown here is derived from an EMBL/GenBank/DDBJ whole genome shotgun (WGS) entry which is preliminary data.</text>
</comment>
<feature type="region of interest" description="Disordered" evidence="1">
    <location>
        <begin position="107"/>
        <end position="126"/>
    </location>
</feature>
<feature type="chain" id="PRO_5020231189" evidence="2">
    <location>
        <begin position="23"/>
        <end position="277"/>
    </location>
</feature>
<evidence type="ECO:0000313" key="4">
    <source>
        <dbReference type="Proteomes" id="UP000308054"/>
    </source>
</evidence>
<protein>
    <submittedName>
        <fullName evidence="3">Uncharacterized protein</fullName>
    </submittedName>
</protein>
<organism evidence="3 4">
    <name type="scientific">Marinicauda algicola</name>
    <dbReference type="NCBI Taxonomy" id="2029849"/>
    <lineage>
        <taxon>Bacteria</taxon>
        <taxon>Pseudomonadati</taxon>
        <taxon>Pseudomonadota</taxon>
        <taxon>Alphaproteobacteria</taxon>
        <taxon>Maricaulales</taxon>
        <taxon>Maricaulaceae</taxon>
        <taxon>Marinicauda</taxon>
    </lineage>
</organism>
<feature type="compositionally biased region" description="Polar residues" evidence="1">
    <location>
        <begin position="107"/>
        <end position="116"/>
    </location>
</feature>
<sequence>MRSRAFLTGLAAALAAALAVPAATGQTQQELPPELQPQRFDQLRQIDPEMLRQLELNRDQLLRLQETLAQEGTVEDQLERDARGRELRRIDWQRTREDLAVQLQRQSRAGTLTTAPSPLETAPPAMPRNVQADELVRPRLPLLLPETLDAYTHADMSERGMLVFPRDQFYSATYHHDGMMFEVSGSRIVAAEISDPRAIRLWQALRGEDGLTLTRTETGLSASFTRYGAAYDIQVHCVDPDADPRCRDPETIRNVARRLVIAGGSPDGAYLDPEGPR</sequence>
<dbReference type="Proteomes" id="UP000308054">
    <property type="component" value="Unassembled WGS sequence"/>
</dbReference>
<keyword evidence="4" id="KW-1185">Reference proteome</keyword>
<dbReference type="EMBL" id="SRXW01000001">
    <property type="protein sequence ID" value="TGY89819.1"/>
    <property type="molecule type" value="Genomic_DNA"/>
</dbReference>
<evidence type="ECO:0000256" key="1">
    <source>
        <dbReference type="SAM" id="MobiDB-lite"/>
    </source>
</evidence>
<reference evidence="3 4" key="1">
    <citation type="journal article" date="2017" name="Int. J. Syst. Evol. Microbiol.">
        <title>Marinicauda algicola sp. nov., isolated from a marine red alga Rhodosorus marinus.</title>
        <authorList>
            <person name="Jeong S.E."/>
            <person name="Jeon S.H."/>
            <person name="Chun B.H."/>
            <person name="Kim D.W."/>
            <person name="Jeon C.O."/>
        </authorList>
    </citation>
    <scope>NUCLEOTIDE SEQUENCE [LARGE SCALE GENOMIC DNA]</scope>
    <source>
        <strain evidence="3 4">JCM 31718</strain>
    </source>
</reference>
<dbReference type="RefSeq" id="WP_135994316.1">
    <property type="nucleotide sequence ID" value="NZ_CP071057.1"/>
</dbReference>